<keyword evidence="3" id="KW-0645">Protease</keyword>
<dbReference type="SUPFAM" id="SSF55920">
    <property type="entry name" value="Creatinase/aminopeptidase"/>
    <property type="match status" value="1"/>
</dbReference>
<comment type="caution">
    <text evidence="3">The sequence shown here is derived from an EMBL/GenBank/DDBJ whole genome shotgun (WGS) entry which is preliminary data.</text>
</comment>
<evidence type="ECO:0000259" key="2">
    <source>
        <dbReference type="Pfam" id="PF01321"/>
    </source>
</evidence>
<dbReference type="RefSeq" id="WP_198737906.1">
    <property type="nucleotide sequence ID" value="NZ_JAEIOS010000011.1"/>
</dbReference>
<dbReference type="AlphaFoldDB" id="A0A934I7U4"/>
<evidence type="ECO:0000313" key="3">
    <source>
        <dbReference type="EMBL" id="MBI8988863.1"/>
    </source>
</evidence>
<dbReference type="InterPro" id="IPR000994">
    <property type="entry name" value="Pept_M24"/>
</dbReference>
<evidence type="ECO:0000313" key="4">
    <source>
        <dbReference type="Proteomes" id="UP000645966"/>
    </source>
</evidence>
<reference evidence="3" key="1">
    <citation type="submission" date="2020-12" db="EMBL/GenBank/DDBJ databases">
        <title>Genome public.</title>
        <authorList>
            <person name="Sun Q."/>
        </authorList>
    </citation>
    <scope>NUCLEOTIDE SEQUENCE</scope>
    <source>
        <strain evidence="3">CCM 8863</strain>
    </source>
</reference>
<keyword evidence="3" id="KW-0378">Hydrolase</keyword>
<feature type="domain" description="Peptidase M24" evidence="1">
    <location>
        <begin position="167"/>
        <end position="374"/>
    </location>
</feature>
<dbReference type="GO" id="GO:0004177">
    <property type="term" value="F:aminopeptidase activity"/>
    <property type="evidence" value="ECO:0007669"/>
    <property type="project" value="UniProtKB-KW"/>
</dbReference>
<dbReference type="InterPro" id="IPR029149">
    <property type="entry name" value="Creatin/AminoP/Spt16_N"/>
</dbReference>
<dbReference type="PANTHER" id="PTHR46112:SF3">
    <property type="entry name" value="AMINOPEPTIDASE YPDF"/>
    <property type="match status" value="1"/>
</dbReference>
<dbReference type="Pfam" id="PF00557">
    <property type="entry name" value="Peptidase_M24"/>
    <property type="match status" value="1"/>
</dbReference>
<sequence length="389" mass="41494">MTSSETATTENIYSDRCAAILEHMREDDMSAMILGTGPDLEFFTGLDVSSHERLTALVIQADGDDFLIAPAVDAGKAVRERTAEIGVKLIPWQDGQSPYELIIRNLVVPDIADGGFSGRGVGLGASLTADHVLEIQNGLAGLNHGCVLAGPVIDQLRMVKTDHEIEELAAAGAAIDRVHARVPELLQPGRTEAEIAEEITAMILEEGHVSVDFVIVGSGPNGADPHHSFSDRKLRTGELVVVDIGGALPSGYRSDCTRTYLVADSDPQVITERVLDMYRVLEKAQAASVKAVRPGVTAGEIDRVARDAIAAAGYGEQFIHRTGHGIGLTTHEAPSISSGSDTVLQPGMAFSVEPGIYFTGDVGARIEDIVVVTEDGVRLLNNRPRSLFW</sequence>
<protein>
    <submittedName>
        <fullName evidence="3">Aminopeptidase P family protein</fullName>
    </submittedName>
</protein>
<gene>
    <name evidence="3" type="ORF">JDV75_03695</name>
</gene>
<proteinExistence type="predicted"/>
<dbReference type="SUPFAM" id="SSF53092">
    <property type="entry name" value="Creatinase/prolidase N-terminal domain"/>
    <property type="match status" value="1"/>
</dbReference>
<dbReference type="InterPro" id="IPR036005">
    <property type="entry name" value="Creatinase/aminopeptidase-like"/>
</dbReference>
<organism evidence="3 4">
    <name type="scientific">Corynebacterium meridianum</name>
    <dbReference type="NCBI Taxonomy" id="2765363"/>
    <lineage>
        <taxon>Bacteria</taxon>
        <taxon>Bacillati</taxon>
        <taxon>Actinomycetota</taxon>
        <taxon>Actinomycetes</taxon>
        <taxon>Mycobacteriales</taxon>
        <taxon>Corynebacteriaceae</taxon>
        <taxon>Corynebacterium</taxon>
    </lineage>
</organism>
<dbReference type="EMBL" id="JAEIOS010000011">
    <property type="protein sequence ID" value="MBI8988863.1"/>
    <property type="molecule type" value="Genomic_DNA"/>
</dbReference>
<keyword evidence="3" id="KW-0031">Aminopeptidase</keyword>
<name>A0A934I7U4_9CORY</name>
<dbReference type="Gene3D" id="3.40.350.10">
    <property type="entry name" value="Creatinase/prolidase N-terminal domain"/>
    <property type="match status" value="1"/>
</dbReference>
<dbReference type="Gene3D" id="3.90.230.10">
    <property type="entry name" value="Creatinase/methionine aminopeptidase superfamily"/>
    <property type="match status" value="1"/>
</dbReference>
<evidence type="ECO:0000259" key="1">
    <source>
        <dbReference type="Pfam" id="PF00557"/>
    </source>
</evidence>
<dbReference type="Pfam" id="PF01321">
    <property type="entry name" value="Creatinase_N"/>
    <property type="match status" value="1"/>
</dbReference>
<dbReference type="InterPro" id="IPR050659">
    <property type="entry name" value="Peptidase_M24B"/>
</dbReference>
<dbReference type="InterPro" id="IPR000587">
    <property type="entry name" value="Creatinase_N"/>
</dbReference>
<dbReference type="PANTHER" id="PTHR46112">
    <property type="entry name" value="AMINOPEPTIDASE"/>
    <property type="match status" value="1"/>
</dbReference>
<keyword evidence="4" id="KW-1185">Reference proteome</keyword>
<accession>A0A934I7U4</accession>
<dbReference type="Proteomes" id="UP000645966">
    <property type="component" value="Unassembled WGS sequence"/>
</dbReference>
<feature type="domain" description="Creatinase N-terminal" evidence="2">
    <location>
        <begin position="16"/>
        <end position="159"/>
    </location>
</feature>